<dbReference type="AlphaFoldDB" id="A0AAJ0GTV0"/>
<protein>
    <recommendedName>
        <fullName evidence="3">F-box domain-containing protein</fullName>
    </recommendedName>
</protein>
<dbReference type="EMBL" id="JAUDZG010000004">
    <property type="protein sequence ID" value="KAK3305982.1"/>
    <property type="molecule type" value="Genomic_DNA"/>
</dbReference>
<organism evidence="1 2">
    <name type="scientific">Chaetomium strumarium</name>
    <dbReference type="NCBI Taxonomy" id="1170767"/>
    <lineage>
        <taxon>Eukaryota</taxon>
        <taxon>Fungi</taxon>
        <taxon>Dikarya</taxon>
        <taxon>Ascomycota</taxon>
        <taxon>Pezizomycotina</taxon>
        <taxon>Sordariomycetes</taxon>
        <taxon>Sordariomycetidae</taxon>
        <taxon>Sordariales</taxon>
        <taxon>Chaetomiaceae</taxon>
        <taxon>Chaetomium</taxon>
    </lineage>
</organism>
<sequence>MAACKLGGLPTEVLTTIFEFFCAHCRHDNVRDPYDEQTLVTLCQVSRYLRDVTQPILYHFFTSEVRTLGPSKGEDSVSNIYRKLLFLRSLVARHDLAEAVRSLHFVPQGRSWSLPSPSTLDDKLFNMSEDLFAEACGQLKIKNIQNVEHSDSFGNYTVIQLIIAHSPKCEFISLGPFSVSHRPPEQEDMWVFRRIVSPIPPAAPSPLDALRKLKEIRLYHEPRPVGNSLESLTLNLEFYGSPNVLKANSTLKAFKRLSFLKTDLDCFGGDMNAAADDLLVRVLPESLQNLTLAANHRQRNLQKQLQELSQSQHLFTELQHVSPLTSLEDGQAA</sequence>
<dbReference type="GeneID" id="87886285"/>
<evidence type="ECO:0000313" key="1">
    <source>
        <dbReference type="EMBL" id="KAK3305982.1"/>
    </source>
</evidence>
<comment type="caution">
    <text evidence="1">The sequence shown here is derived from an EMBL/GenBank/DDBJ whole genome shotgun (WGS) entry which is preliminary data.</text>
</comment>
<gene>
    <name evidence="1" type="ORF">B0T15DRAFT_502999</name>
</gene>
<evidence type="ECO:0000313" key="2">
    <source>
        <dbReference type="Proteomes" id="UP001273166"/>
    </source>
</evidence>
<reference evidence="1" key="2">
    <citation type="submission" date="2023-06" db="EMBL/GenBank/DDBJ databases">
        <authorList>
            <consortium name="Lawrence Berkeley National Laboratory"/>
            <person name="Mondo S.J."/>
            <person name="Hensen N."/>
            <person name="Bonometti L."/>
            <person name="Westerberg I."/>
            <person name="Brannstrom I.O."/>
            <person name="Guillou S."/>
            <person name="Cros-Aarteil S."/>
            <person name="Calhoun S."/>
            <person name="Haridas S."/>
            <person name="Kuo A."/>
            <person name="Pangilinan J."/>
            <person name="Riley R."/>
            <person name="Labutti K."/>
            <person name="Andreopoulos B."/>
            <person name="Lipzen A."/>
            <person name="Chen C."/>
            <person name="Yanf M."/>
            <person name="Daum C."/>
            <person name="Ng V."/>
            <person name="Clum A."/>
            <person name="Steindorff A."/>
            <person name="Ohm R."/>
            <person name="Martin F."/>
            <person name="Silar P."/>
            <person name="Natvig D."/>
            <person name="Lalanne C."/>
            <person name="Gautier V."/>
            <person name="Ament-Velasquez S.L."/>
            <person name="Kruys A."/>
            <person name="Hutchinson M.I."/>
            <person name="Powell A.J."/>
            <person name="Barry K."/>
            <person name="Miller A.N."/>
            <person name="Grigoriev I.V."/>
            <person name="Debuchy R."/>
            <person name="Gladieux P."/>
            <person name="Thoren M.H."/>
            <person name="Johannesson H."/>
        </authorList>
    </citation>
    <scope>NUCLEOTIDE SEQUENCE</scope>
    <source>
        <strain evidence="1">CBS 333.67</strain>
    </source>
</reference>
<name>A0AAJ0GTV0_9PEZI</name>
<dbReference type="Proteomes" id="UP001273166">
    <property type="component" value="Unassembled WGS sequence"/>
</dbReference>
<dbReference type="RefSeq" id="XP_062721762.1">
    <property type="nucleotide sequence ID" value="XM_062867456.1"/>
</dbReference>
<evidence type="ECO:0008006" key="3">
    <source>
        <dbReference type="Google" id="ProtNLM"/>
    </source>
</evidence>
<accession>A0AAJ0GTV0</accession>
<keyword evidence="2" id="KW-1185">Reference proteome</keyword>
<reference evidence="1" key="1">
    <citation type="journal article" date="2023" name="Mol. Phylogenet. Evol.">
        <title>Genome-scale phylogeny and comparative genomics of the fungal order Sordariales.</title>
        <authorList>
            <person name="Hensen N."/>
            <person name="Bonometti L."/>
            <person name="Westerberg I."/>
            <person name="Brannstrom I.O."/>
            <person name="Guillou S."/>
            <person name="Cros-Aarteil S."/>
            <person name="Calhoun S."/>
            <person name="Haridas S."/>
            <person name="Kuo A."/>
            <person name="Mondo S."/>
            <person name="Pangilinan J."/>
            <person name="Riley R."/>
            <person name="LaButti K."/>
            <person name="Andreopoulos B."/>
            <person name="Lipzen A."/>
            <person name="Chen C."/>
            <person name="Yan M."/>
            <person name="Daum C."/>
            <person name="Ng V."/>
            <person name="Clum A."/>
            <person name="Steindorff A."/>
            <person name="Ohm R.A."/>
            <person name="Martin F."/>
            <person name="Silar P."/>
            <person name="Natvig D.O."/>
            <person name="Lalanne C."/>
            <person name="Gautier V."/>
            <person name="Ament-Velasquez S.L."/>
            <person name="Kruys A."/>
            <person name="Hutchinson M.I."/>
            <person name="Powell A.J."/>
            <person name="Barry K."/>
            <person name="Miller A.N."/>
            <person name="Grigoriev I.V."/>
            <person name="Debuchy R."/>
            <person name="Gladieux P."/>
            <person name="Hiltunen Thoren M."/>
            <person name="Johannesson H."/>
        </authorList>
    </citation>
    <scope>NUCLEOTIDE SEQUENCE</scope>
    <source>
        <strain evidence="1">CBS 333.67</strain>
    </source>
</reference>
<proteinExistence type="predicted"/>